<dbReference type="RefSeq" id="WP_145769578.1">
    <property type="nucleotide sequence ID" value="NZ_LR778301.1"/>
</dbReference>
<name>A0A6S6XUE8_9PROT</name>
<dbReference type="GO" id="GO:0018818">
    <property type="term" value="F:acetylene hydratase activity"/>
    <property type="evidence" value="ECO:0007669"/>
    <property type="project" value="InterPro"/>
</dbReference>
<dbReference type="Pfam" id="PF00384">
    <property type="entry name" value="Molybdopterin"/>
    <property type="match status" value="1"/>
</dbReference>
<feature type="domain" description="Molybdopterin oxidoreductase" evidence="5">
    <location>
        <begin position="72"/>
        <end position="521"/>
    </location>
</feature>
<evidence type="ECO:0000313" key="8">
    <source>
        <dbReference type="Proteomes" id="UP000515733"/>
    </source>
</evidence>
<dbReference type="CDD" id="cd02781">
    <property type="entry name" value="MopB_CT_Acetylene-hydratase"/>
    <property type="match status" value="1"/>
</dbReference>
<dbReference type="Gene3D" id="2.20.25.90">
    <property type="entry name" value="ADC-like domains"/>
    <property type="match status" value="1"/>
</dbReference>
<dbReference type="GO" id="GO:0046872">
    <property type="term" value="F:metal ion binding"/>
    <property type="evidence" value="ECO:0007669"/>
    <property type="project" value="UniProtKB-KW"/>
</dbReference>
<keyword evidence="4" id="KW-0411">Iron-sulfur</keyword>
<keyword evidence="3" id="KW-0408">Iron</keyword>
<proteinExistence type="inferred from homology"/>
<gene>
    <name evidence="7" type="ORF">DENOEST_1295</name>
</gene>
<accession>A0A6S6XUE8</accession>
<dbReference type="InterPro" id="IPR009010">
    <property type="entry name" value="Asp_de-COase-like_dom_sf"/>
</dbReference>
<evidence type="ECO:0000256" key="3">
    <source>
        <dbReference type="ARBA" id="ARBA00023004"/>
    </source>
</evidence>
<feature type="domain" description="Molybdopterin dinucleotide-binding" evidence="6">
    <location>
        <begin position="623"/>
        <end position="721"/>
    </location>
</feature>
<sequence length="748" mass="83214">MLFGAPKVLESEVHHSQETQKGTCPICGMGCFVEVKIQDGIPVRIKADHNSPHPADCPRAGQAKTYHNHPDRLNYPMKRVGKRGEGKWQQISWEQALDEIAAKLGQIRDDHGPEAVQTLGGSFKGPGDAACWRWGNLFGTPNMMHQGKNCGSAEYLAEWSVYGTIGVVGYWPTPGVTKTAIFWGGNPPVPGGIAAEKAIKAARKAGTKIIVIDPRRSEAAELADIWLRIRPGADGALAYGFLNVIIHEGIYDKEFVEKWCLGFDELKEAVKDYTPQRVSELTWIPVEQIVEVARYYANNKPGNISFGLGTVELGNATNATVFGKAYLRAITGNLDLIGGQLLDDMPEFMQYRQELKWDTLLNHPLRTRDNVGAHLWPVAGVRGMKTFREAMAKLNPLGPGPAFYMMCTAPSAIWSAIIDQDPYPIKAVITQGTNSMVALANSRRVYQALTSPNLDLHVAMDHWMTPQAQLADYVLPATDGLERANLGGMWGFGNVTSAAMPTVKPQFERRDDYQLWRELGNRLGQQGEWPDTLEGWFDKLLEPSKITFAELASRDMPWLFPEPPQEKRYEKTGFATFSGKVELSSSLMQKLGYPGILPCEEPGWSPVRTPELFKEFPLVMTAGASSPFYYRSQHKQLDKMRRQHPKAFASIHPETAASLGIGDGDAVWVETPMGKVKQWAKLNDTLHPDVVHADGLWWYPEQEAYEPNLSGVWESNINSIIPDDHNFASFAGDNHLRAHICRITPVND</sequence>
<dbReference type="OrthoDB" id="9815647at2"/>
<dbReference type="GO" id="GO:0016491">
    <property type="term" value="F:oxidoreductase activity"/>
    <property type="evidence" value="ECO:0007669"/>
    <property type="project" value="InterPro"/>
</dbReference>
<dbReference type="Pfam" id="PF01568">
    <property type="entry name" value="Molydop_binding"/>
    <property type="match status" value="1"/>
</dbReference>
<dbReference type="EMBL" id="LR778301">
    <property type="protein sequence ID" value="CAB1368460.1"/>
    <property type="molecule type" value="Genomic_DNA"/>
</dbReference>
<evidence type="ECO:0000259" key="5">
    <source>
        <dbReference type="Pfam" id="PF00384"/>
    </source>
</evidence>
<protein>
    <submittedName>
        <fullName evidence="7">Molybdopterin-binding oxidoreductase</fullName>
    </submittedName>
</protein>
<dbReference type="InterPro" id="IPR037949">
    <property type="entry name" value="MopB_CT_Acetylene-hydratase"/>
</dbReference>
<keyword evidence="2" id="KW-0479">Metal-binding</keyword>
<dbReference type="AlphaFoldDB" id="A0A6S6XUE8"/>
<reference evidence="7 8" key="1">
    <citation type="submission" date="2020-03" db="EMBL/GenBank/DDBJ databases">
        <authorList>
            <consortium name="Genoscope - CEA"/>
            <person name="William W."/>
        </authorList>
    </citation>
    <scope>NUCLEOTIDE SEQUENCE [LARGE SCALE GENOMIC DNA]</scope>
    <source>
        <strain evidence="8">DSM 16959</strain>
    </source>
</reference>
<organism evidence="7 8">
    <name type="scientific">Denitratisoma oestradiolicum</name>
    <dbReference type="NCBI Taxonomy" id="311182"/>
    <lineage>
        <taxon>Bacteria</taxon>
        <taxon>Pseudomonadati</taxon>
        <taxon>Pseudomonadota</taxon>
        <taxon>Betaproteobacteria</taxon>
        <taxon>Nitrosomonadales</taxon>
        <taxon>Sterolibacteriaceae</taxon>
        <taxon>Denitratisoma</taxon>
    </lineage>
</organism>
<dbReference type="GO" id="GO:0051536">
    <property type="term" value="F:iron-sulfur cluster binding"/>
    <property type="evidence" value="ECO:0007669"/>
    <property type="project" value="UniProtKB-KW"/>
</dbReference>
<dbReference type="InterPro" id="IPR006656">
    <property type="entry name" value="Mopterin_OxRdtase"/>
</dbReference>
<dbReference type="PANTHER" id="PTHR43742">
    <property type="entry name" value="TRIMETHYLAMINE-N-OXIDE REDUCTASE"/>
    <property type="match status" value="1"/>
</dbReference>
<comment type="similarity">
    <text evidence="1">Belongs to the prokaryotic molybdopterin-containing oxidoreductase family.</text>
</comment>
<dbReference type="GO" id="GO:0043546">
    <property type="term" value="F:molybdopterin cofactor binding"/>
    <property type="evidence" value="ECO:0007669"/>
    <property type="project" value="InterPro"/>
</dbReference>
<dbReference type="InterPro" id="IPR050612">
    <property type="entry name" value="Prok_Mopterin_Oxidored"/>
</dbReference>
<dbReference type="SUPFAM" id="SSF50692">
    <property type="entry name" value="ADC-like"/>
    <property type="match status" value="1"/>
</dbReference>
<dbReference type="KEGG" id="doe:DENOEST_1295"/>
<dbReference type="Gene3D" id="2.40.40.20">
    <property type="match status" value="1"/>
</dbReference>
<dbReference type="Gene3D" id="3.40.228.10">
    <property type="entry name" value="Dimethylsulfoxide Reductase, domain 2"/>
    <property type="match status" value="1"/>
</dbReference>
<evidence type="ECO:0000259" key="6">
    <source>
        <dbReference type="Pfam" id="PF01568"/>
    </source>
</evidence>
<dbReference type="Gene3D" id="3.40.50.740">
    <property type="match status" value="1"/>
</dbReference>
<dbReference type="InterPro" id="IPR006657">
    <property type="entry name" value="MoPterin_dinucl-bd_dom"/>
</dbReference>
<evidence type="ECO:0000256" key="2">
    <source>
        <dbReference type="ARBA" id="ARBA00022723"/>
    </source>
</evidence>
<keyword evidence="8" id="KW-1185">Reference proteome</keyword>
<dbReference type="Proteomes" id="UP000515733">
    <property type="component" value="Chromosome"/>
</dbReference>
<evidence type="ECO:0000256" key="1">
    <source>
        <dbReference type="ARBA" id="ARBA00010312"/>
    </source>
</evidence>
<dbReference type="PANTHER" id="PTHR43742:SF6">
    <property type="entry name" value="OXIDOREDUCTASE YYAE-RELATED"/>
    <property type="match status" value="1"/>
</dbReference>
<evidence type="ECO:0000313" key="7">
    <source>
        <dbReference type="EMBL" id="CAB1368460.1"/>
    </source>
</evidence>
<evidence type="ECO:0000256" key="4">
    <source>
        <dbReference type="ARBA" id="ARBA00023014"/>
    </source>
</evidence>
<dbReference type="SUPFAM" id="SSF53706">
    <property type="entry name" value="Formate dehydrogenase/DMSO reductase, domains 1-3"/>
    <property type="match status" value="1"/>
</dbReference>